<sequence length="101" mass="11621">MRKKKVRAFTLIEMLVVLAIISILILLFVPNLMKEKGTVQKTGQTAVVKVVESQAQMYELDHTSTATLNELMANNMITQKQAENYDEYYKQNKQENRTVPD</sequence>
<dbReference type="EMBL" id="JXJU01000003">
    <property type="protein sequence ID" value="PCS00596.1"/>
    <property type="molecule type" value="Genomic_DNA"/>
</dbReference>
<keyword evidence="12" id="KW-1185">Reference proteome</keyword>
<dbReference type="InterPro" id="IPR012902">
    <property type="entry name" value="N_methyl_site"/>
</dbReference>
<dbReference type="SUPFAM" id="SSF54523">
    <property type="entry name" value="Pili subunits"/>
    <property type="match status" value="1"/>
</dbReference>
<dbReference type="Pfam" id="PF07963">
    <property type="entry name" value="N_methyl"/>
    <property type="match status" value="1"/>
</dbReference>
<keyword evidence="5 10" id="KW-0812">Transmembrane</keyword>
<dbReference type="GO" id="GO:0030420">
    <property type="term" value="P:establishment of competence for transformation"/>
    <property type="evidence" value="ECO:0007669"/>
    <property type="project" value="UniProtKB-KW"/>
</dbReference>
<protein>
    <recommendedName>
        <fullName evidence="13">Competence protein ComGC</fullName>
    </recommendedName>
</protein>
<keyword evidence="6 10" id="KW-1133">Transmembrane helix</keyword>
<dbReference type="Proteomes" id="UP000218181">
    <property type="component" value="Unassembled WGS sequence"/>
</dbReference>
<dbReference type="GO" id="GO:0015628">
    <property type="term" value="P:protein secretion by the type II secretion system"/>
    <property type="evidence" value="ECO:0007669"/>
    <property type="project" value="InterPro"/>
</dbReference>
<dbReference type="InterPro" id="IPR000983">
    <property type="entry name" value="Bac_GSPG_pilin"/>
</dbReference>
<dbReference type="RefSeq" id="WP_096817369.1">
    <property type="nucleotide sequence ID" value="NZ_JXJU01000003.1"/>
</dbReference>
<name>A0A2A5RMN1_9LACT</name>
<evidence type="ECO:0000256" key="6">
    <source>
        <dbReference type="ARBA" id="ARBA00022989"/>
    </source>
</evidence>
<dbReference type="InterPro" id="IPR016940">
    <property type="entry name" value="ComGC"/>
</dbReference>
<evidence type="ECO:0000256" key="4">
    <source>
        <dbReference type="ARBA" id="ARBA00022481"/>
    </source>
</evidence>
<feature type="transmembrane region" description="Helical" evidence="10">
    <location>
        <begin position="12"/>
        <end position="33"/>
    </location>
</feature>
<evidence type="ECO:0000256" key="3">
    <source>
        <dbReference type="ARBA" id="ARBA00022475"/>
    </source>
</evidence>
<evidence type="ECO:0000256" key="7">
    <source>
        <dbReference type="ARBA" id="ARBA00023136"/>
    </source>
</evidence>
<evidence type="ECO:0000256" key="9">
    <source>
        <dbReference type="ARBA" id="ARBA00043982"/>
    </source>
</evidence>
<comment type="subcellular location">
    <subcellularLocation>
        <location evidence="1">Cell membrane</location>
        <topology evidence="1">Single-pass membrane protein</topology>
    </subcellularLocation>
    <subcellularLocation>
        <location evidence="2">Cell surface</location>
    </subcellularLocation>
</comment>
<keyword evidence="7 10" id="KW-0472">Membrane</keyword>
<organism evidence="11 12">
    <name type="scientific">Lactococcus fujiensis JCM 16395</name>
    <dbReference type="NCBI Taxonomy" id="1291764"/>
    <lineage>
        <taxon>Bacteria</taxon>
        <taxon>Bacillati</taxon>
        <taxon>Bacillota</taxon>
        <taxon>Bacilli</taxon>
        <taxon>Lactobacillales</taxon>
        <taxon>Streptococcaceae</taxon>
        <taxon>Lactococcus</taxon>
    </lineage>
</organism>
<dbReference type="Gene3D" id="3.30.700.10">
    <property type="entry name" value="Glycoprotein, Type 4 Pilin"/>
    <property type="match status" value="1"/>
</dbReference>
<dbReference type="NCBIfam" id="TIGR02532">
    <property type="entry name" value="IV_pilin_GFxxxE"/>
    <property type="match status" value="1"/>
</dbReference>
<keyword evidence="3" id="KW-1003">Cell membrane</keyword>
<evidence type="ECO:0000256" key="10">
    <source>
        <dbReference type="SAM" id="Phobius"/>
    </source>
</evidence>
<proteinExistence type="inferred from homology"/>
<evidence type="ECO:0000256" key="5">
    <source>
        <dbReference type="ARBA" id="ARBA00022692"/>
    </source>
</evidence>
<keyword evidence="8" id="KW-0178">Competence</keyword>
<dbReference type="GO" id="GO:0009986">
    <property type="term" value="C:cell surface"/>
    <property type="evidence" value="ECO:0007669"/>
    <property type="project" value="UniProtKB-SubCell"/>
</dbReference>
<dbReference type="PIRSF" id="PIRSF029928">
    <property type="entry name" value="Late_competence_ComGC"/>
    <property type="match status" value="1"/>
</dbReference>
<dbReference type="GO" id="GO:0005886">
    <property type="term" value="C:plasma membrane"/>
    <property type="evidence" value="ECO:0007669"/>
    <property type="project" value="UniProtKB-SubCell"/>
</dbReference>
<comment type="caution">
    <text evidence="11">The sequence shown here is derived from an EMBL/GenBank/DDBJ whole genome shotgun (WGS) entry which is preliminary data.</text>
</comment>
<dbReference type="NCBIfam" id="NF040999">
    <property type="entry name" value="pilin_ComGC"/>
    <property type="match status" value="1"/>
</dbReference>
<dbReference type="AlphaFoldDB" id="A0A2A5RMN1"/>
<gene>
    <name evidence="11" type="ORF">RT41_GL000978</name>
</gene>
<evidence type="ECO:0008006" key="13">
    <source>
        <dbReference type="Google" id="ProtNLM"/>
    </source>
</evidence>
<dbReference type="STRING" id="1291764.GCA_001311235_00923"/>
<dbReference type="PRINTS" id="PR00813">
    <property type="entry name" value="BCTERIALGSPG"/>
</dbReference>
<evidence type="ECO:0000256" key="1">
    <source>
        <dbReference type="ARBA" id="ARBA00004162"/>
    </source>
</evidence>
<keyword evidence="4" id="KW-0488">Methylation</keyword>
<evidence type="ECO:0000313" key="11">
    <source>
        <dbReference type="EMBL" id="PCS00596.1"/>
    </source>
</evidence>
<accession>A0A2A5RMN1</accession>
<comment type="similarity">
    <text evidence="9">Belongs to the ComGC family.</text>
</comment>
<evidence type="ECO:0000313" key="12">
    <source>
        <dbReference type="Proteomes" id="UP000218181"/>
    </source>
</evidence>
<evidence type="ECO:0000256" key="2">
    <source>
        <dbReference type="ARBA" id="ARBA00004241"/>
    </source>
</evidence>
<dbReference type="OrthoDB" id="2232493at2"/>
<dbReference type="GO" id="GO:0015627">
    <property type="term" value="C:type II protein secretion system complex"/>
    <property type="evidence" value="ECO:0007669"/>
    <property type="project" value="InterPro"/>
</dbReference>
<reference evidence="11 12" key="1">
    <citation type="submission" date="2014-12" db="EMBL/GenBank/DDBJ databases">
        <title>Draft genome sequences of 10 type strains of Lactococcus.</title>
        <authorList>
            <person name="Sun Z."/>
            <person name="Zhong Z."/>
            <person name="Liu W."/>
            <person name="Zhang W."/>
            <person name="Zhang H."/>
        </authorList>
    </citation>
    <scope>NUCLEOTIDE SEQUENCE [LARGE SCALE GENOMIC DNA]</scope>
    <source>
        <strain evidence="11 12">JCM 16395</strain>
    </source>
</reference>
<evidence type="ECO:0000256" key="8">
    <source>
        <dbReference type="ARBA" id="ARBA00023287"/>
    </source>
</evidence>
<dbReference type="InterPro" id="IPR045584">
    <property type="entry name" value="Pilin-like"/>
</dbReference>